<keyword evidence="6" id="KW-0378">Hydrolase</keyword>
<dbReference type="OrthoDB" id="6723683at2759"/>
<gene>
    <name evidence="9" type="ORF">J437_LFUL011139</name>
</gene>
<evidence type="ECO:0000256" key="5">
    <source>
        <dbReference type="ARBA" id="ARBA00022723"/>
    </source>
</evidence>
<evidence type="ECO:0000256" key="3">
    <source>
        <dbReference type="ARBA" id="ARBA00006958"/>
    </source>
</evidence>
<dbReference type="Proteomes" id="UP000792457">
    <property type="component" value="Unassembled WGS sequence"/>
</dbReference>
<sequence length="165" mass="19314">MEILSLNAQHEGRTHDAHIWRMSQLYQYMRRSYEEGDQCHWLLGDSGYPLQLWLTTPISNPPPDSPEERYNAHHRQARSCVERCIGAWKAWFRCLRKDRTLHYSPECAGILINVCAILHNMALYYRVSHPAIAADEFLDDEEENEAHLPMDGVATRRRIVVQHFA</sequence>
<evidence type="ECO:0000313" key="9">
    <source>
        <dbReference type="EMBL" id="KAG8229293.1"/>
    </source>
</evidence>
<reference evidence="9" key="1">
    <citation type="submission" date="2013-04" db="EMBL/GenBank/DDBJ databases">
        <authorList>
            <person name="Qu J."/>
            <person name="Murali S.C."/>
            <person name="Bandaranaike D."/>
            <person name="Bellair M."/>
            <person name="Blankenburg K."/>
            <person name="Chao H."/>
            <person name="Dinh H."/>
            <person name="Doddapaneni H."/>
            <person name="Downs B."/>
            <person name="Dugan-Rocha S."/>
            <person name="Elkadiri S."/>
            <person name="Gnanaolivu R.D."/>
            <person name="Hernandez B."/>
            <person name="Javaid M."/>
            <person name="Jayaseelan J.C."/>
            <person name="Lee S."/>
            <person name="Li M."/>
            <person name="Ming W."/>
            <person name="Munidasa M."/>
            <person name="Muniz J."/>
            <person name="Nguyen L."/>
            <person name="Ongeri F."/>
            <person name="Osuji N."/>
            <person name="Pu L.-L."/>
            <person name="Puazo M."/>
            <person name="Qu C."/>
            <person name="Quiroz J."/>
            <person name="Raj R."/>
            <person name="Weissenberger G."/>
            <person name="Xin Y."/>
            <person name="Zou X."/>
            <person name="Han Y."/>
            <person name="Richards S."/>
            <person name="Worley K."/>
            <person name="Muzny D."/>
            <person name="Gibbs R."/>
        </authorList>
    </citation>
    <scope>NUCLEOTIDE SEQUENCE</scope>
    <source>
        <strain evidence="9">Sampled in the wild</strain>
    </source>
</reference>
<protein>
    <recommendedName>
        <fullName evidence="8">DDE Tnp4 domain-containing protein</fullName>
    </recommendedName>
</protein>
<dbReference type="AlphaFoldDB" id="A0A8K0P1P5"/>
<organism evidence="9 10">
    <name type="scientific">Ladona fulva</name>
    <name type="common">Scarce chaser dragonfly</name>
    <name type="synonym">Libellula fulva</name>
    <dbReference type="NCBI Taxonomy" id="123851"/>
    <lineage>
        <taxon>Eukaryota</taxon>
        <taxon>Metazoa</taxon>
        <taxon>Ecdysozoa</taxon>
        <taxon>Arthropoda</taxon>
        <taxon>Hexapoda</taxon>
        <taxon>Insecta</taxon>
        <taxon>Pterygota</taxon>
        <taxon>Palaeoptera</taxon>
        <taxon>Odonata</taxon>
        <taxon>Epiprocta</taxon>
        <taxon>Anisoptera</taxon>
        <taxon>Libelluloidea</taxon>
        <taxon>Libellulidae</taxon>
        <taxon>Ladona</taxon>
    </lineage>
</organism>
<keyword evidence="5" id="KW-0479">Metal-binding</keyword>
<keyword evidence="4" id="KW-0540">Nuclease</keyword>
<dbReference type="InterPro" id="IPR045249">
    <property type="entry name" value="HARBI1-like"/>
</dbReference>
<feature type="domain" description="DDE Tnp4" evidence="8">
    <location>
        <begin position="2"/>
        <end position="120"/>
    </location>
</feature>
<dbReference type="Pfam" id="PF13359">
    <property type="entry name" value="DDE_Tnp_4"/>
    <property type="match status" value="1"/>
</dbReference>
<evidence type="ECO:0000256" key="1">
    <source>
        <dbReference type="ARBA" id="ARBA00001968"/>
    </source>
</evidence>
<evidence type="ECO:0000313" key="10">
    <source>
        <dbReference type="Proteomes" id="UP000792457"/>
    </source>
</evidence>
<keyword evidence="10" id="KW-1185">Reference proteome</keyword>
<comment type="similarity">
    <text evidence="3">Belongs to the HARBI1 family.</text>
</comment>
<dbReference type="InterPro" id="IPR027806">
    <property type="entry name" value="HARBI1_dom"/>
</dbReference>
<comment type="subcellular location">
    <subcellularLocation>
        <location evidence="2">Nucleus</location>
    </subcellularLocation>
</comment>
<evidence type="ECO:0000256" key="7">
    <source>
        <dbReference type="ARBA" id="ARBA00023242"/>
    </source>
</evidence>
<dbReference type="PANTHER" id="PTHR22930:SF85">
    <property type="entry name" value="GH03217P-RELATED"/>
    <property type="match status" value="1"/>
</dbReference>
<dbReference type="EMBL" id="KZ308422">
    <property type="protein sequence ID" value="KAG8229293.1"/>
    <property type="molecule type" value="Genomic_DNA"/>
</dbReference>
<dbReference type="GO" id="GO:0046872">
    <property type="term" value="F:metal ion binding"/>
    <property type="evidence" value="ECO:0007669"/>
    <property type="project" value="UniProtKB-KW"/>
</dbReference>
<reference evidence="9" key="2">
    <citation type="submission" date="2017-10" db="EMBL/GenBank/DDBJ databases">
        <title>Ladona fulva Genome sequencing and assembly.</title>
        <authorList>
            <person name="Murali S."/>
            <person name="Richards S."/>
            <person name="Bandaranaike D."/>
            <person name="Bellair M."/>
            <person name="Blankenburg K."/>
            <person name="Chao H."/>
            <person name="Dinh H."/>
            <person name="Doddapaneni H."/>
            <person name="Dugan-Rocha S."/>
            <person name="Elkadiri S."/>
            <person name="Gnanaolivu R."/>
            <person name="Hernandez B."/>
            <person name="Skinner E."/>
            <person name="Javaid M."/>
            <person name="Lee S."/>
            <person name="Li M."/>
            <person name="Ming W."/>
            <person name="Munidasa M."/>
            <person name="Muniz J."/>
            <person name="Nguyen L."/>
            <person name="Hughes D."/>
            <person name="Osuji N."/>
            <person name="Pu L.-L."/>
            <person name="Puazo M."/>
            <person name="Qu C."/>
            <person name="Quiroz J."/>
            <person name="Raj R."/>
            <person name="Weissenberger G."/>
            <person name="Xin Y."/>
            <person name="Zou X."/>
            <person name="Han Y."/>
            <person name="Worley K."/>
            <person name="Muzny D."/>
            <person name="Gibbs R."/>
        </authorList>
    </citation>
    <scope>NUCLEOTIDE SEQUENCE</scope>
    <source>
        <strain evidence="9">Sampled in the wild</strain>
    </source>
</reference>
<dbReference type="GO" id="GO:0004518">
    <property type="term" value="F:nuclease activity"/>
    <property type="evidence" value="ECO:0007669"/>
    <property type="project" value="UniProtKB-KW"/>
</dbReference>
<comment type="cofactor">
    <cofactor evidence="1">
        <name>a divalent metal cation</name>
        <dbReference type="ChEBI" id="CHEBI:60240"/>
    </cofactor>
</comment>
<evidence type="ECO:0000256" key="4">
    <source>
        <dbReference type="ARBA" id="ARBA00022722"/>
    </source>
</evidence>
<dbReference type="PANTHER" id="PTHR22930">
    <property type="match status" value="1"/>
</dbReference>
<evidence type="ECO:0000256" key="2">
    <source>
        <dbReference type="ARBA" id="ARBA00004123"/>
    </source>
</evidence>
<evidence type="ECO:0000259" key="8">
    <source>
        <dbReference type="Pfam" id="PF13359"/>
    </source>
</evidence>
<accession>A0A8K0P1P5</accession>
<comment type="caution">
    <text evidence="9">The sequence shown here is derived from an EMBL/GenBank/DDBJ whole genome shotgun (WGS) entry which is preliminary data.</text>
</comment>
<keyword evidence="7" id="KW-0539">Nucleus</keyword>
<name>A0A8K0P1P5_LADFU</name>
<dbReference type="GO" id="GO:0016787">
    <property type="term" value="F:hydrolase activity"/>
    <property type="evidence" value="ECO:0007669"/>
    <property type="project" value="UniProtKB-KW"/>
</dbReference>
<evidence type="ECO:0000256" key="6">
    <source>
        <dbReference type="ARBA" id="ARBA00022801"/>
    </source>
</evidence>
<proteinExistence type="inferred from homology"/>
<dbReference type="GO" id="GO:0005634">
    <property type="term" value="C:nucleus"/>
    <property type="evidence" value="ECO:0007669"/>
    <property type="project" value="UniProtKB-SubCell"/>
</dbReference>